<evidence type="ECO:0000313" key="2">
    <source>
        <dbReference type="EMBL" id="TYP99313.1"/>
    </source>
</evidence>
<dbReference type="AlphaFoldDB" id="A0A5S5DTN8"/>
<feature type="transmembrane region" description="Helical" evidence="1">
    <location>
        <begin position="7"/>
        <end position="25"/>
    </location>
</feature>
<sequence>MNKTIKTILIVAGLALLIYGGYELVTPEASVDIGIAEFESQNNDNAYISIGIGLVALVAGFIVSKK</sequence>
<gene>
    <name evidence="2" type="ORF">C7447_102635</name>
</gene>
<comment type="caution">
    <text evidence="2">The sequence shown here is derived from an EMBL/GenBank/DDBJ whole genome shotgun (WGS) entry which is preliminary data.</text>
</comment>
<evidence type="ECO:0000256" key="1">
    <source>
        <dbReference type="SAM" id="Phobius"/>
    </source>
</evidence>
<dbReference type="Proteomes" id="UP000323136">
    <property type="component" value="Unassembled WGS sequence"/>
</dbReference>
<keyword evidence="1" id="KW-1133">Transmembrane helix</keyword>
<reference evidence="2 3" key="1">
    <citation type="submission" date="2019-07" db="EMBL/GenBank/DDBJ databases">
        <title>Genomic Encyclopedia of Type Strains, Phase IV (KMG-IV): sequencing the most valuable type-strain genomes for metagenomic binning, comparative biology and taxonomic classification.</title>
        <authorList>
            <person name="Goeker M."/>
        </authorList>
    </citation>
    <scope>NUCLEOTIDE SEQUENCE [LARGE SCALE GENOMIC DNA]</scope>
    <source>
        <strain evidence="2 3">DSM 18961</strain>
    </source>
</reference>
<name>A0A5S5DTN8_9FLAO</name>
<keyword evidence="3" id="KW-1185">Reference proteome</keyword>
<dbReference type="EMBL" id="VNIA01000002">
    <property type="protein sequence ID" value="TYP99313.1"/>
    <property type="molecule type" value="Genomic_DNA"/>
</dbReference>
<evidence type="ECO:0000313" key="3">
    <source>
        <dbReference type="Proteomes" id="UP000323136"/>
    </source>
</evidence>
<feature type="transmembrane region" description="Helical" evidence="1">
    <location>
        <begin position="45"/>
        <end position="63"/>
    </location>
</feature>
<keyword evidence="1" id="KW-0472">Membrane</keyword>
<organism evidence="2 3">
    <name type="scientific">Tenacibaculum adriaticum</name>
    <dbReference type="NCBI Taxonomy" id="413713"/>
    <lineage>
        <taxon>Bacteria</taxon>
        <taxon>Pseudomonadati</taxon>
        <taxon>Bacteroidota</taxon>
        <taxon>Flavobacteriia</taxon>
        <taxon>Flavobacteriales</taxon>
        <taxon>Flavobacteriaceae</taxon>
        <taxon>Tenacibaculum</taxon>
    </lineage>
</organism>
<keyword evidence="1" id="KW-0812">Transmembrane</keyword>
<dbReference type="RefSeq" id="WP_148870073.1">
    <property type="nucleotide sequence ID" value="NZ_VNIA01000002.1"/>
</dbReference>
<dbReference type="OrthoDB" id="1454197at2"/>
<proteinExistence type="predicted"/>
<protein>
    <submittedName>
        <fullName evidence="2">Uncharacterized protein</fullName>
    </submittedName>
</protein>
<accession>A0A5S5DTN8</accession>